<feature type="domain" description="Thioester reductase (TE)" evidence="1">
    <location>
        <begin position="7"/>
        <end position="68"/>
    </location>
</feature>
<dbReference type="Proteomes" id="UP000681722">
    <property type="component" value="Unassembled WGS sequence"/>
</dbReference>
<evidence type="ECO:0000259" key="1">
    <source>
        <dbReference type="Pfam" id="PF07993"/>
    </source>
</evidence>
<evidence type="ECO:0000313" key="3">
    <source>
        <dbReference type="EMBL" id="CAF3953957.1"/>
    </source>
</evidence>
<dbReference type="InterPro" id="IPR036291">
    <property type="entry name" value="NAD(P)-bd_dom_sf"/>
</dbReference>
<dbReference type="AlphaFoldDB" id="A0A814VMJ3"/>
<accession>A0A814VMJ3</accession>
<proteinExistence type="predicted"/>
<sequence>MELDSLRISVDIYRLGQIYGDTTHGIWNKNELIPLLICCGGGELGVMSSDDRRKTVDWIPIDYASESIVETALNSRLLTNDHDYVHHILNPNTISWLQLLNYLHDAGLKFRIMTTNEWLKVLENNPFNSLNRFSALTFSSQTSPQQFIVYIHESTNDTIVDILKVQKICLTRALLCCDEPLSILEYDCGELGDIKIIRLLLRTLKRT</sequence>
<dbReference type="InterPro" id="IPR013120">
    <property type="entry name" value="FAR_NAD-bd"/>
</dbReference>
<evidence type="ECO:0000313" key="2">
    <source>
        <dbReference type="EMBL" id="CAF1189725.1"/>
    </source>
</evidence>
<gene>
    <name evidence="2" type="ORF">GPM918_LOCUS23140</name>
    <name evidence="3" type="ORF">SRO942_LOCUS23139</name>
</gene>
<organism evidence="2 4">
    <name type="scientific">Didymodactylos carnosus</name>
    <dbReference type="NCBI Taxonomy" id="1234261"/>
    <lineage>
        <taxon>Eukaryota</taxon>
        <taxon>Metazoa</taxon>
        <taxon>Spiralia</taxon>
        <taxon>Gnathifera</taxon>
        <taxon>Rotifera</taxon>
        <taxon>Eurotatoria</taxon>
        <taxon>Bdelloidea</taxon>
        <taxon>Philodinida</taxon>
        <taxon>Philodinidae</taxon>
        <taxon>Didymodactylos</taxon>
    </lineage>
</organism>
<dbReference type="Gene3D" id="3.40.50.720">
    <property type="entry name" value="NAD(P)-binding Rossmann-like Domain"/>
    <property type="match status" value="1"/>
</dbReference>
<dbReference type="SUPFAM" id="SSF51735">
    <property type="entry name" value="NAD(P)-binding Rossmann-fold domains"/>
    <property type="match status" value="1"/>
</dbReference>
<dbReference type="OrthoDB" id="10059722at2759"/>
<name>A0A814VMJ3_9BILA</name>
<reference evidence="2" key="1">
    <citation type="submission" date="2021-02" db="EMBL/GenBank/DDBJ databases">
        <authorList>
            <person name="Nowell W R."/>
        </authorList>
    </citation>
    <scope>NUCLEOTIDE SEQUENCE</scope>
</reference>
<dbReference type="Proteomes" id="UP000663829">
    <property type="component" value="Unassembled WGS sequence"/>
</dbReference>
<evidence type="ECO:0000313" key="4">
    <source>
        <dbReference type="Proteomes" id="UP000663829"/>
    </source>
</evidence>
<protein>
    <recommendedName>
        <fullName evidence="1">Thioester reductase (TE) domain-containing protein</fullName>
    </recommendedName>
</protein>
<dbReference type="EMBL" id="CAJOBC010008157">
    <property type="protein sequence ID" value="CAF3953957.1"/>
    <property type="molecule type" value="Genomic_DNA"/>
</dbReference>
<dbReference type="EMBL" id="CAJNOQ010008155">
    <property type="protein sequence ID" value="CAF1189725.1"/>
    <property type="molecule type" value="Genomic_DNA"/>
</dbReference>
<keyword evidence="4" id="KW-1185">Reference proteome</keyword>
<dbReference type="Pfam" id="PF07993">
    <property type="entry name" value="NAD_binding_4"/>
    <property type="match status" value="1"/>
</dbReference>
<comment type="caution">
    <text evidence="2">The sequence shown here is derived from an EMBL/GenBank/DDBJ whole genome shotgun (WGS) entry which is preliminary data.</text>
</comment>